<gene>
    <name evidence="1" type="ORF">Goshw_001473</name>
</gene>
<protein>
    <submittedName>
        <fullName evidence="1">Uncharacterized protein</fullName>
    </submittedName>
</protein>
<name>A0A7J9N3P0_GOSSC</name>
<dbReference type="Proteomes" id="UP000593576">
    <property type="component" value="Unassembled WGS sequence"/>
</dbReference>
<proteinExistence type="predicted"/>
<dbReference type="EMBL" id="JABFAF010269549">
    <property type="protein sequence ID" value="MBA0877838.1"/>
    <property type="molecule type" value="Genomic_DNA"/>
</dbReference>
<evidence type="ECO:0000313" key="2">
    <source>
        <dbReference type="Proteomes" id="UP000593576"/>
    </source>
</evidence>
<organism evidence="1 2">
    <name type="scientific">Gossypium schwendimanii</name>
    <name type="common">Cotton</name>
    <dbReference type="NCBI Taxonomy" id="34291"/>
    <lineage>
        <taxon>Eukaryota</taxon>
        <taxon>Viridiplantae</taxon>
        <taxon>Streptophyta</taxon>
        <taxon>Embryophyta</taxon>
        <taxon>Tracheophyta</taxon>
        <taxon>Spermatophyta</taxon>
        <taxon>Magnoliopsida</taxon>
        <taxon>eudicotyledons</taxon>
        <taxon>Gunneridae</taxon>
        <taxon>Pentapetalae</taxon>
        <taxon>rosids</taxon>
        <taxon>malvids</taxon>
        <taxon>Malvales</taxon>
        <taxon>Malvaceae</taxon>
        <taxon>Malvoideae</taxon>
        <taxon>Gossypium</taxon>
    </lineage>
</organism>
<reference evidence="1 2" key="1">
    <citation type="journal article" date="2019" name="Genome Biol. Evol.">
        <title>Insights into the evolution of the New World diploid cottons (Gossypium, subgenus Houzingenia) based on genome sequencing.</title>
        <authorList>
            <person name="Grover C.E."/>
            <person name="Arick M.A. 2nd"/>
            <person name="Thrash A."/>
            <person name="Conover J.L."/>
            <person name="Sanders W.S."/>
            <person name="Peterson D.G."/>
            <person name="Frelichowski J.E."/>
            <person name="Scheffler J.A."/>
            <person name="Scheffler B.E."/>
            <person name="Wendel J.F."/>
        </authorList>
    </citation>
    <scope>NUCLEOTIDE SEQUENCE [LARGE SCALE GENOMIC DNA]</scope>
    <source>
        <strain evidence="1">1</strain>
        <tissue evidence="1">Leaf</tissue>
    </source>
</reference>
<keyword evidence="2" id="KW-1185">Reference proteome</keyword>
<sequence>MCEATRLNKVKIGGCLYYCSHGHGFAFYFYVLEWTTHIHSHS</sequence>
<comment type="caution">
    <text evidence="1">The sequence shown here is derived from an EMBL/GenBank/DDBJ whole genome shotgun (WGS) entry which is preliminary data.</text>
</comment>
<accession>A0A7J9N3P0</accession>
<dbReference type="AlphaFoldDB" id="A0A7J9N3P0"/>
<evidence type="ECO:0000313" key="1">
    <source>
        <dbReference type="EMBL" id="MBA0877838.1"/>
    </source>
</evidence>